<proteinExistence type="predicted"/>
<dbReference type="EMBL" id="NHTK01006081">
    <property type="protein sequence ID" value="PPQ64833.1"/>
    <property type="molecule type" value="Genomic_DNA"/>
</dbReference>
<dbReference type="GO" id="GO:0008999">
    <property type="term" value="F:protein-N-terminal-alanine acetyltransferase activity"/>
    <property type="evidence" value="ECO:0007669"/>
    <property type="project" value="TreeGrafter"/>
</dbReference>
<dbReference type="InterPro" id="IPR051908">
    <property type="entry name" value="Ribosomal_N-acetyltransferase"/>
</dbReference>
<keyword evidence="4" id="KW-1185">Reference proteome</keyword>
<reference evidence="3 4" key="1">
    <citation type="journal article" date="2018" name="Evol. Lett.">
        <title>Horizontal gene cluster transfer increased hallucinogenic mushroom diversity.</title>
        <authorList>
            <person name="Reynolds H.T."/>
            <person name="Vijayakumar V."/>
            <person name="Gluck-Thaler E."/>
            <person name="Korotkin H.B."/>
            <person name="Matheny P.B."/>
            <person name="Slot J.C."/>
        </authorList>
    </citation>
    <scope>NUCLEOTIDE SEQUENCE [LARGE SCALE GENOMIC DNA]</scope>
    <source>
        <strain evidence="3 4">2629</strain>
    </source>
</reference>
<protein>
    <recommendedName>
        <fullName evidence="2">N-acetyltransferase domain-containing protein</fullName>
    </recommendedName>
</protein>
<dbReference type="SUPFAM" id="SSF55729">
    <property type="entry name" value="Acyl-CoA N-acyltransferases (Nat)"/>
    <property type="match status" value="1"/>
</dbReference>
<evidence type="ECO:0000313" key="3">
    <source>
        <dbReference type="EMBL" id="PPQ64833.1"/>
    </source>
</evidence>
<gene>
    <name evidence="3" type="ORF">CVT24_008198</name>
</gene>
<organism evidence="3 4">
    <name type="scientific">Panaeolus cyanescens</name>
    <dbReference type="NCBI Taxonomy" id="181874"/>
    <lineage>
        <taxon>Eukaryota</taxon>
        <taxon>Fungi</taxon>
        <taxon>Dikarya</taxon>
        <taxon>Basidiomycota</taxon>
        <taxon>Agaricomycotina</taxon>
        <taxon>Agaricomycetes</taxon>
        <taxon>Agaricomycetidae</taxon>
        <taxon>Agaricales</taxon>
        <taxon>Agaricineae</taxon>
        <taxon>Galeropsidaceae</taxon>
        <taxon>Panaeolus</taxon>
    </lineage>
</organism>
<feature type="region of interest" description="Disordered" evidence="1">
    <location>
        <begin position="1"/>
        <end position="24"/>
    </location>
</feature>
<dbReference type="GO" id="GO:1990189">
    <property type="term" value="F:protein N-terminal-serine acetyltransferase activity"/>
    <property type="evidence" value="ECO:0007669"/>
    <property type="project" value="TreeGrafter"/>
</dbReference>
<dbReference type="Proteomes" id="UP000284842">
    <property type="component" value="Unassembled WGS sequence"/>
</dbReference>
<dbReference type="AlphaFoldDB" id="A0A409VF03"/>
<evidence type="ECO:0000259" key="2">
    <source>
        <dbReference type="PROSITE" id="PS51186"/>
    </source>
</evidence>
<dbReference type="InterPro" id="IPR016181">
    <property type="entry name" value="Acyl_CoA_acyltransferase"/>
</dbReference>
<evidence type="ECO:0000313" key="4">
    <source>
        <dbReference type="Proteomes" id="UP000284842"/>
    </source>
</evidence>
<comment type="caution">
    <text evidence="3">The sequence shown here is derived from an EMBL/GenBank/DDBJ whole genome shotgun (WGS) entry which is preliminary data.</text>
</comment>
<accession>A0A409VF03</accession>
<dbReference type="InterPro" id="IPR000182">
    <property type="entry name" value="GNAT_dom"/>
</dbReference>
<dbReference type="OrthoDB" id="41238at2759"/>
<evidence type="ECO:0000256" key="1">
    <source>
        <dbReference type="SAM" id="MobiDB-lite"/>
    </source>
</evidence>
<dbReference type="Gene3D" id="3.40.630.30">
    <property type="match status" value="1"/>
</dbReference>
<sequence>MAPAFRNSYKAPEHVPGNDTEPPESYDINCNIPIPSKLETDRVLLVPFVPSLHAKAYYESWTPDVDKYLPISTPTYQSFLDFVENMIKRSPNSVGFAIIDKTRPADPNSKIPGRVAGIIGYLNIVPSNFTLEIGPVIVLPAFQKTFVASNAIGLMLKYALDVPNEEGTGGLGYRRVAWTANPFNVASVNAAEKMGFKREGLIRYSWVLPEGRPGKEVDKRRGERNGRDSVLLSFCWDDWENGGRELVEEKIKRV</sequence>
<dbReference type="PROSITE" id="PS51186">
    <property type="entry name" value="GNAT"/>
    <property type="match status" value="1"/>
</dbReference>
<dbReference type="Pfam" id="PF13302">
    <property type="entry name" value="Acetyltransf_3"/>
    <property type="match status" value="1"/>
</dbReference>
<dbReference type="InParanoid" id="A0A409VF03"/>
<name>A0A409VF03_9AGAR</name>
<feature type="domain" description="N-acetyltransferase" evidence="2">
    <location>
        <begin position="69"/>
        <end position="218"/>
    </location>
</feature>
<dbReference type="PANTHER" id="PTHR43441">
    <property type="entry name" value="RIBOSOMAL-PROTEIN-SERINE ACETYLTRANSFERASE"/>
    <property type="match status" value="1"/>
</dbReference>
<dbReference type="PANTHER" id="PTHR43441:SF5">
    <property type="entry name" value="FAMILY ACETYLTRANSFERASE, PUTATIVE-RELATED"/>
    <property type="match status" value="1"/>
</dbReference>